<reference evidence="2" key="1">
    <citation type="journal article" date="2014" name="Front. Microbiol.">
        <title>High frequency of phylogenetically diverse reductive dehalogenase-homologous genes in deep subseafloor sedimentary metagenomes.</title>
        <authorList>
            <person name="Kawai M."/>
            <person name="Futagami T."/>
            <person name="Toyoda A."/>
            <person name="Takaki Y."/>
            <person name="Nishi S."/>
            <person name="Hori S."/>
            <person name="Arai W."/>
            <person name="Tsubouchi T."/>
            <person name="Morono Y."/>
            <person name="Uchiyama I."/>
            <person name="Ito T."/>
            <person name="Fujiyama A."/>
            <person name="Inagaki F."/>
            <person name="Takami H."/>
        </authorList>
    </citation>
    <scope>NUCLEOTIDE SEQUENCE</scope>
    <source>
        <strain evidence="2">Expedition CK06-06</strain>
    </source>
</reference>
<dbReference type="Gene3D" id="3.40.50.150">
    <property type="entry name" value="Vaccinia Virus protein VP39"/>
    <property type="match status" value="1"/>
</dbReference>
<feature type="non-terminal residue" evidence="2">
    <location>
        <position position="213"/>
    </location>
</feature>
<sequence>LEHRVCKTVLDIGSAEGQVHVYDGFHRLAIMQYLKMRTKVNCVISTRDPNPARRGDFPLVKTIIKLNKGKNLYQPCDDPRLKGFRVWRHDSAQRLNYILEHRVCKTVLDIGSAEGYFSMELAKKGSMVTALDTDKRRIAVTRYLATINSLKLNYHVGKWQEYLKGDVKFDNILFLSVFHHDMLRMKPSNAFDALKAFRGKAKRIFFETPIKAS</sequence>
<dbReference type="InterPro" id="IPR029063">
    <property type="entry name" value="SAM-dependent_MTases_sf"/>
</dbReference>
<evidence type="ECO:0000313" key="2">
    <source>
        <dbReference type="EMBL" id="GAH16920.1"/>
    </source>
</evidence>
<evidence type="ECO:0000259" key="1">
    <source>
        <dbReference type="Pfam" id="PF13649"/>
    </source>
</evidence>
<dbReference type="AlphaFoldDB" id="X1E971"/>
<accession>X1E971</accession>
<feature type="domain" description="Methyltransferase" evidence="1">
    <location>
        <begin position="107"/>
        <end position="184"/>
    </location>
</feature>
<organism evidence="2">
    <name type="scientific">marine sediment metagenome</name>
    <dbReference type="NCBI Taxonomy" id="412755"/>
    <lineage>
        <taxon>unclassified sequences</taxon>
        <taxon>metagenomes</taxon>
        <taxon>ecological metagenomes</taxon>
    </lineage>
</organism>
<comment type="caution">
    <text evidence="2">The sequence shown here is derived from an EMBL/GenBank/DDBJ whole genome shotgun (WGS) entry which is preliminary data.</text>
</comment>
<dbReference type="SUPFAM" id="SSF53335">
    <property type="entry name" value="S-adenosyl-L-methionine-dependent methyltransferases"/>
    <property type="match status" value="1"/>
</dbReference>
<gene>
    <name evidence="2" type="ORF">S01H4_58777</name>
</gene>
<dbReference type="EMBL" id="BART01034379">
    <property type="protein sequence ID" value="GAH16920.1"/>
    <property type="molecule type" value="Genomic_DNA"/>
</dbReference>
<dbReference type="Pfam" id="PF13649">
    <property type="entry name" value="Methyltransf_25"/>
    <property type="match status" value="1"/>
</dbReference>
<feature type="non-terminal residue" evidence="2">
    <location>
        <position position="1"/>
    </location>
</feature>
<dbReference type="CDD" id="cd02440">
    <property type="entry name" value="AdoMet_MTases"/>
    <property type="match status" value="1"/>
</dbReference>
<dbReference type="InterPro" id="IPR041698">
    <property type="entry name" value="Methyltransf_25"/>
</dbReference>
<protein>
    <recommendedName>
        <fullName evidence="1">Methyltransferase domain-containing protein</fullName>
    </recommendedName>
</protein>
<proteinExistence type="predicted"/>
<name>X1E971_9ZZZZ</name>